<comment type="caution">
    <text evidence="7">The sequence shown here is derived from an EMBL/GenBank/DDBJ whole genome shotgun (WGS) entry which is preliminary data.</text>
</comment>
<evidence type="ECO:0000313" key="7">
    <source>
        <dbReference type="EMBL" id="KAI5412050.1"/>
    </source>
</evidence>
<evidence type="ECO:0000256" key="3">
    <source>
        <dbReference type="ARBA" id="ARBA00023306"/>
    </source>
</evidence>
<dbReference type="InterPro" id="IPR013763">
    <property type="entry name" value="Cyclin-like_dom"/>
</dbReference>
<dbReference type="EMBL" id="JAMSHJ010000005">
    <property type="protein sequence ID" value="KAI5412050.1"/>
    <property type="molecule type" value="Genomic_DNA"/>
</dbReference>
<dbReference type="InterPro" id="IPR039361">
    <property type="entry name" value="Cyclin"/>
</dbReference>
<dbReference type="GO" id="GO:0051301">
    <property type="term" value="P:cell division"/>
    <property type="evidence" value="ECO:0007669"/>
    <property type="project" value="UniProtKB-KW"/>
</dbReference>
<evidence type="ECO:0000256" key="4">
    <source>
        <dbReference type="ARBA" id="ARBA00032263"/>
    </source>
</evidence>
<dbReference type="Pfam" id="PF00134">
    <property type="entry name" value="Cyclin_N"/>
    <property type="match status" value="1"/>
</dbReference>
<dbReference type="Gene3D" id="1.10.472.10">
    <property type="entry name" value="Cyclin-like"/>
    <property type="match status" value="2"/>
</dbReference>
<comment type="similarity">
    <text evidence="5">Belongs to the cyclin family.</text>
</comment>
<sequence length="672" mass="73876">MDSETEFPVPNRMESELIKEYFETESRFIAVRSYYQIYQNVLIRKDAVSIIARVSRRIDSDTYIPYLAMNYFDRLCSRNTNIMKDKDVEGRSAEERFRLIAMGCLTISAKMRTKNFSVDQLLSAMKSRKGNITHQMVKKVENLILDELNWKMLPVTAFCFLNHYYPYFKEFGGFRRRCINEIIVQAQGEHTFIRYTPSQIALSAFMAASKIAYPSKYDKIQNPSNFHKIDNEELVKKCSDQMVDLCDRWNIHIEPAESGIGSPCNKVILLGPPEETKEVGTSKVKEIQQRNSMAVVGDSSKSNAAVVNSCEEEEKQNGTAIINGFGTSNAKEIQQGNGKVGSSEEKEKENGTAIINGLGTSNAKEIQQGNGKVSVVGSSEEKEKENGAAIINGVGTSNVKEIQQGNGKVSVVGSSEEKEKENGAAIINGVGTSNVKEIQQGNGKVGSSEEKEKENGAAIINGVGTSNVKEIQQGNGKVGSSEEKENGAAIINGVGTSNVKKIQQGNGKVGSSKENGIAINNGVGTSKVKEIQQGNGKVAVVGSSEEKEKENGTAINNGVGTSKVMEIQHSKSKGVVVDLCEEEDEDEEVGTALIQRRQVMRNTDPSHAQVRMQVDVIQLPKDDKDRVEDIIRRSLEKCMAVEAEEPQIQMRGSSSGIVDLVEPLNFKLKWFI</sequence>
<dbReference type="InterPro" id="IPR006671">
    <property type="entry name" value="Cyclin_N"/>
</dbReference>
<dbReference type="SUPFAM" id="SSF47954">
    <property type="entry name" value="Cyclin-like"/>
    <property type="match status" value="1"/>
</dbReference>
<keyword evidence="3" id="KW-0131">Cell cycle</keyword>
<dbReference type="Proteomes" id="UP001058974">
    <property type="component" value="Chromosome 5"/>
</dbReference>
<accession>A0A9D4X2U2</accession>
<gene>
    <name evidence="7" type="ORF">KIW84_056938</name>
</gene>
<comment type="subunit">
    <text evidence="1">Interacts with the CDC2 protein kinase to form a serine/threonine kinase holoenzyme complex also known as maturation promoting factor (MPF). The cyclin subunit imparts substrate specificity to the complex.</text>
</comment>
<organism evidence="7 8">
    <name type="scientific">Pisum sativum</name>
    <name type="common">Garden pea</name>
    <name type="synonym">Lathyrus oleraceus</name>
    <dbReference type="NCBI Taxonomy" id="3888"/>
    <lineage>
        <taxon>Eukaryota</taxon>
        <taxon>Viridiplantae</taxon>
        <taxon>Streptophyta</taxon>
        <taxon>Embryophyta</taxon>
        <taxon>Tracheophyta</taxon>
        <taxon>Spermatophyta</taxon>
        <taxon>Magnoliopsida</taxon>
        <taxon>eudicotyledons</taxon>
        <taxon>Gunneridae</taxon>
        <taxon>Pentapetalae</taxon>
        <taxon>rosids</taxon>
        <taxon>fabids</taxon>
        <taxon>Fabales</taxon>
        <taxon>Fabaceae</taxon>
        <taxon>Papilionoideae</taxon>
        <taxon>50 kb inversion clade</taxon>
        <taxon>NPAAA clade</taxon>
        <taxon>Hologalegina</taxon>
        <taxon>IRL clade</taxon>
        <taxon>Fabeae</taxon>
        <taxon>Lathyrus</taxon>
    </lineage>
</organism>
<dbReference type="Gramene" id="Psat05G0693800-T2">
    <property type="protein sequence ID" value="KAI5412050.1"/>
    <property type="gene ID" value="KIW84_056938"/>
</dbReference>
<evidence type="ECO:0000256" key="5">
    <source>
        <dbReference type="RuleBase" id="RU000383"/>
    </source>
</evidence>
<name>A0A9D4X2U2_PEA</name>
<proteinExistence type="inferred from homology"/>
<dbReference type="AlphaFoldDB" id="A0A9D4X2U2"/>
<reference evidence="7 8" key="1">
    <citation type="journal article" date="2022" name="Nat. Genet.">
        <title>Improved pea reference genome and pan-genome highlight genomic features and evolutionary characteristics.</title>
        <authorList>
            <person name="Yang T."/>
            <person name="Liu R."/>
            <person name="Luo Y."/>
            <person name="Hu S."/>
            <person name="Wang D."/>
            <person name="Wang C."/>
            <person name="Pandey M.K."/>
            <person name="Ge S."/>
            <person name="Xu Q."/>
            <person name="Li N."/>
            <person name="Li G."/>
            <person name="Huang Y."/>
            <person name="Saxena R.K."/>
            <person name="Ji Y."/>
            <person name="Li M."/>
            <person name="Yan X."/>
            <person name="He Y."/>
            <person name="Liu Y."/>
            <person name="Wang X."/>
            <person name="Xiang C."/>
            <person name="Varshney R.K."/>
            <person name="Ding H."/>
            <person name="Gao S."/>
            <person name="Zong X."/>
        </authorList>
    </citation>
    <scope>NUCLEOTIDE SEQUENCE [LARGE SCALE GENOMIC DNA]</scope>
    <source>
        <strain evidence="7 8">cv. Zhongwan 6</strain>
    </source>
</reference>
<evidence type="ECO:0000313" key="8">
    <source>
        <dbReference type="Proteomes" id="UP001058974"/>
    </source>
</evidence>
<keyword evidence="5" id="KW-0195">Cyclin</keyword>
<evidence type="ECO:0000256" key="1">
    <source>
        <dbReference type="ARBA" id="ARBA00011177"/>
    </source>
</evidence>
<evidence type="ECO:0000256" key="2">
    <source>
        <dbReference type="ARBA" id="ARBA00022618"/>
    </source>
</evidence>
<feature type="domain" description="Cyclin-like" evidence="6">
    <location>
        <begin position="49"/>
        <end position="146"/>
    </location>
</feature>
<protein>
    <recommendedName>
        <fullName evidence="4">B-like cyclin</fullName>
    </recommendedName>
</protein>
<keyword evidence="2" id="KW-0132">Cell division</keyword>
<dbReference type="PANTHER" id="PTHR10177">
    <property type="entry name" value="CYCLINS"/>
    <property type="match status" value="1"/>
</dbReference>
<dbReference type="InterPro" id="IPR036915">
    <property type="entry name" value="Cyclin-like_sf"/>
</dbReference>
<dbReference type="SMART" id="SM00385">
    <property type="entry name" value="CYCLIN"/>
    <property type="match status" value="1"/>
</dbReference>
<keyword evidence="8" id="KW-1185">Reference proteome</keyword>
<evidence type="ECO:0000259" key="6">
    <source>
        <dbReference type="SMART" id="SM00385"/>
    </source>
</evidence>